<evidence type="ECO:0000256" key="4">
    <source>
        <dbReference type="ARBA" id="ARBA00023157"/>
    </source>
</evidence>
<dbReference type="Gene3D" id="2.60.40.10">
    <property type="entry name" value="Immunoglobulins"/>
    <property type="match status" value="1"/>
</dbReference>
<dbReference type="AlphaFoldDB" id="A0A1B0BAG3"/>
<keyword evidence="1" id="KW-0433">Leucine-rich repeat</keyword>
<evidence type="ECO:0000313" key="10">
    <source>
        <dbReference type="Proteomes" id="UP000092460"/>
    </source>
</evidence>
<dbReference type="SMART" id="SM00369">
    <property type="entry name" value="LRR_TYP"/>
    <property type="match status" value="5"/>
</dbReference>
<dbReference type="SMART" id="SM00365">
    <property type="entry name" value="LRR_SD22"/>
    <property type="match status" value="4"/>
</dbReference>
<dbReference type="InterPro" id="IPR013783">
    <property type="entry name" value="Ig-like_fold"/>
</dbReference>
<dbReference type="InterPro" id="IPR000483">
    <property type="entry name" value="Cys-rich_flank_reg_C"/>
</dbReference>
<dbReference type="Proteomes" id="UP000092460">
    <property type="component" value="Unassembled WGS sequence"/>
</dbReference>
<dbReference type="PANTHER" id="PTHR24366:SF136">
    <property type="entry name" value="KEKKON 1, ISOFORM B"/>
    <property type="match status" value="1"/>
</dbReference>
<evidence type="ECO:0000256" key="2">
    <source>
        <dbReference type="ARBA" id="ARBA00022729"/>
    </source>
</evidence>
<dbReference type="Pfam" id="PF07679">
    <property type="entry name" value="I-set"/>
    <property type="match status" value="1"/>
</dbReference>
<dbReference type="Gene3D" id="3.80.10.10">
    <property type="entry name" value="Ribonuclease Inhibitor"/>
    <property type="match status" value="2"/>
</dbReference>
<dbReference type="SMART" id="SM00409">
    <property type="entry name" value="IG"/>
    <property type="match status" value="1"/>
</dbReference>
<evidence type="ECO:0000256" key="6">
    <source>
        <dbReference type="SAM" id="MobiDB-lite"/>
    </source>
</evidence>
<keyword evidence="7" id="KW-1133">Transmembrane helix</keyword>
<evidence type="ECO:0000313" key="9">
    <source>
        <dbReference type="EnsemblMetazoa" id="GPPI023928-PA"/>
    </source>
</evidence>
<dbReference type="GO" id="GO:0071944">
    <property type="term" value="C:cell periphery"/>
    <property type="evidence" value="ECO:0007669"/>
    <property type="project" value="UniProtKB-ARBA"/>
</dbReference>
<evidence type="ECO:0000259" key="8">
    <source>
        <dbReference type="PROSITE" id="PS50835"/>
    </source>
</evidence>
<dbReference type="VEuPathDB" id="VectorBase:GPPI023928"/>
<feature type="region of interest" description="Disordered" evidence="6">
    <location>
        <begin position="75"/>
        <end position="98"/>
    </location>
</feature>
<keyword evidence="3" id="KW-0677">Repeat</keyword>
<dbReference type="PANTHER" id="PTHR24366">
    <property type="entry name" value="IG(IMMUNOGLOBULIN) AND LRR(LEUCINE RICH REPEAT) DOMAINS"/>
    <property type="match status" value="1"/>
</dbReference>
<keyword evidence="7" id="KW-0472">Membrane</keyword>
<dbReference type="InterPro" id="IPR003591">
    <property type="entry name" value="Leu-rich_rpt_typical-subtyp"/>
</dbReference>
<dbReference type="PROSITE" id="PS51450">
    <property type="entry name" value="LRR"/>
    <property type="match status" value="1"/>
</dbReference>
<dbReference type="SUPFAM" id="SSF48726">
    <property type="entry name" value="Immunoglobulin"/>
    <property type="match status" value="1"/>
</dbReference>
<proteinExistence type="predicted"/>
<dbReference type="EnsemblMetazoa" id="GPPI023928-RA">
    <property type="protein sequence ID" value="GPPI023928-PA"/>
    <property type="gene ID" value="GPPI023928"/>
</dbReference>
<reference evidence="9" key="2">
    <citation type="submission" date="2020-05" db="UniProtKB">
        <authorList>
            <consortium name="EnsemblMetazoa"/>
        </authorList>
    </citation>
    <scope>IDENTIFICATION</scope>
    <source>
        <strain evidence="9">IAEA</strain>
    </source>
</reference>
<protein>
    <recommendedName>
        <fullName evidence="8">Ig-like domain-containing protein</fullName>
    </recommendedName>
</protein>
<evidence type="ECO:0000256" key="1">
    <source>
        <dbReference type="ARBA" id="ARBA00022614"/>
    </source>
</evidence>
<sequence>MLQMTKRFLGCKASPILINLHLDKSLNDKEYRFPVTETMMKVLNMTFILQLLALNLTPTVLATHYNRAHKLKPYAGGAQQSPKITPSYPTDSNAYVSHARPPYRKNQVQQYTSIANTNANPNGSPNGLYAIIDAQSLSDEYMDPFQEPSLTSSSSSSSSSSAADNTLIVSHQQMSTCQTVCACKWKGGKQTVECIDRLLIKIPDNIDPSTQVLDMSGNKLHTLLNEQFVRVNLLNLQKLYLRSCKIEHIEPHTFKGLTNLVELDLSHNLLTAVPSMALGYISSLRDLTLSSNRIHKIESKAFADTPALHKLDLSHCDIQLVAPQAFEGLHGLTLLRLNGNKLSELVPKTIETLSRLHGIELHDNPWMCDCRLRDAKLWLMEKNIPYPVAPACAGGPERVIDQTFNELSVNDFACKPEMLPVGHYVETTMGENASMSCRAKAIPEPHVSWYWNGRLLSNNTAFSSHQRLHILEHGGFEKISRLILTNAQDIDSSEFYCVAENRAGSAESNFTLHVRMRAAGMASLGSGQIVGLSAALVVLIIFVLFFVLFLLLRLKREPYTATKTPNHLEVITSINHQNMIINKTQPLSMNGSTSGTLSNGLDSKNSLDDVRDAVEKENAAGTCANPLQKPPRLTDMTYATNSYDKGAGSILATASCFISPTTSTGNNPDLINDTKRFESEEFSDLKISTNLTKQLIAEFASIANSGDYKRAGGCDSLYPSGLWENVPSAGCTSSADDLFLRHYTDKTPIMETHQLYDIQDNTSSSENFSKTFPRTNFNHNPLVTEDGVNMNTNSPSSAMFLRGSDSTASTTTTNLSNSGSGIMGGYPHDYGLPLVPGAELQHNHHLQIHPLQKQLASGTLGRGANVNNFSRVTINNSMSPFTSRTLPRQKANVTVDSLNSSRSSPVHTNGIATMSPAQTNTQTLNAKTIRVWQKGGVPVLPPVSALKRALISNSRNSPDEGYQEGCGTDV</sequence>
<dbReference type="InterPro" id="IPR001611">
    <property type="entry name" value="Leu-rich_rpt"/>
</dbReference>
<dbReference type="InterPro" id="IPR003598">
    <property type="entry name" value="Ig_sub2"/>
</dbReference>
<dbReference type="InterPro" id="IPR003599">
    <property type="entry name" value="Ig_sub"/>
</dbReference>
<accession>A0A1B0BAG3</accession>
<keyword evidence="10" id="KW-1185">Reference proteome</keyword>
<dbReference type="PROSITE" id="PS50835">
    <property type="entry name" value="IG_LIKE"/>
    <property type="match status" value="1"/>
</dbReference>
<dbReference type="SMART" id="SM00082">
    <property type="entry name" value="LRRCT"/>
    <property type="match status" value="1"/>
</dbReference>
<feature type="compositionally biased region" description="Polar residues" evidence="6">
    <location>
        <begin position="78"/>
        <end position="95"/>
    </location>
</feature>
<evidence type="ECO:0000256" key="3">
    <source>
        <dbReference type="ARBA" id="ARBA00022737"/>
    </source>
</evidence>
<dbReference type="EMBL" id="JXJN01010999">
    <property type="status" value="NOT_ANNOTATED_CDS"/>
    <property type="molecule type" value="Genomic_DNA"/>
</dbReference>
<dbReference type="STRING" id="67801.A0A1B0BAG3"/>
<feature type="transmembrane region" description="Helical" evidence="7">
    <location>
        <begin position="529"/>
        <end position="552"/>
    </location>
</feature>
<dbReference type="InterPro" id="IPR036179">
    <property type="entry name" value="Ig-like_dom_sf"/>
</dbReference>
<evidence type="ECO:0000256" key="7">
    <source>
        <dbReference type="SAM" id="Phobius"/>
    </source>
</evidence>
<feature type="domain" description="Ig-like" evidence="8">
    <location>
        <begin position="416"/>
        <end position="513"/>
    </location>
</feature>
<dbReference type="InterPro" id="IPR013098">
    <property type="entry name" value="Ig_I-set"/>
</dbReference>
<dbReference type="InterPro" id="IPR007110">
    <property type="entry name" value="Ig-like_dom"/>
</dbReference>
<dbReference type="SMART" id="SM00408">
    <property type="entry name" value="IGc2"/>
    <property type="match status" value="1"/>
</dbReference>
<keyword evidence="2" id="KW-0732">Signal</keyword>
<dbReference type="FunFam" id="3.80.10.10:FF:000082">
    <property type="entry name" value="Leucine-rich repeat-containing 24"/>
    <property type="match status" value="1"/>
</dbReference>
<dbReference type="SUPFAM" id="SSF52058">
    <property type="entry name" value="L domain-like"/>
    <property type="match status" value="1"/>
</dbReference>
<dbReference type="Pfam" id="PF13855">
    <property type="entry name" value="LRR_8"/>
    <property type="match status" value="2"/>
</dbReference>
<organism evidence="9 10">
    <name type="scientific">Glossina palpalis gambiensis</name>
    <dbReference type="NCBI Taxonomy" id="67801"/>
    <lineage>
        <taxon>Eukaryota</taxon>
        <taxon>Metazoa</taxon>
        <taxon>Ecdysozoa</taxon>
        <taxon>Arthropoda</taxon>
        <taxon>Hexapoda</taxon>
        <taxon>Insecta</taxon>
        <taxon>Pterygota</taxon>
        <taxon>Neoptera</taxon>
        <taxon>Endopterygota</taxon>
        <taxon>Diptera</taxon>
        <taxon>Brachycera</taxon>
        <taxon>Muscomorpha</taxon>
        <taxon>Hippoboscoidea</taxon>
        <taxon>Glossinidae</taxon>
        <taxon>Glossina</taxon>
    </lineage>
</organism>
<dbReference type="InterPro" id="IPR032675">
    <property type="entry name" value="LRR_dom_sf"/>
</dbReference>
<keyword evidence="5" id="KW-0325">Glycoprotein</keyword>
<reference evidence="10" key="1">
    <citation type="submission" date="2015-01" db="EMBL/GenBank/DDBJ databases">
        <authorList>
            <person name="Aksoy S."/>
            <person name="Warren W."/>
            <person name="Wilson R.K."/>
        </authorList>
    </citation>
    <scope>NUCLEOTIDE SEQUENCE [LARGE SCALE GENOMIC DNA]</scope>
    <source>
        <strain evidence="10">IAEA</strain>
    </source>
</reference>
<keyword evidence="4" id="KW-1015">Disulfide bond</keyword>
<evidence type="ECO:0000256" key="5">
    <source>
        <dbReference type="ARBA" id="ARBA00023180"/>
    </source>
</evidence>
<name>A0A1B0BAG3_9MUSC</name>
<keyword evidence="7" id="KW-0812">Transmembrane</keyword>